<evidence type="ECO:0000256" key="4">
    <source>
        <dbReference type="ARBA" id="ARBA00023172"/>
    </source>
</evidence>
<evidence type="ECO:0000313" key="9">
    <source>
        <dbReference type="Proteomes" id="UP000198373"/>
    </source>
</evidence>
<dbReference type="InterPro" id="IPR036267">
    <property type="entry name" value="RuvA_C_sf"/>
</dbReference>
<feature type="domain" description="Helix-hairpin-helix DNA-binding motif class 1" evidence="7">
    <location>
        <begin position="107"/>
        <end position="126"/>
    </location>
</feature>
<keyword evidence="3 6" id="KW-0238">DNA-binding</keyword>
<dbReference type="GO" id="GO:0006310">
    <property type="term" value="P:DNA recombination"/>
    <property type="evidence" value="ECO:0007669"/>
    <property type="project" value="UniProtKB-UniRule"/>
</dbReference>
<evidence type="ECO:0000256" key="1">
    <source>
        <dbReference type="ARBA" id="ARBA00022490"/>
    </source>
</evidence>
<sequence length="213" mass="21914">MIASVHGRVAAVSPDGAVVEVGGVGLAVQCTPGTIARLQVGESARLATTLVVREDSLTLYGFADDDERQLFELLQTANGVGPRLAQAVLAIHPPREVRRAVSTADVKALMQVPGIGRKGAERLILELRDRLGVTSTDTSLDGAGAAPGLPGVAPVAPWRDQLAAALVGLGWSGREADAAIAELAPLADEQVAATGAVEVAVLLRQALRLLGRS</sequence>
<dbReference type="GO" id="GO:0009378">
    <property type="term" value="F:four-way junction helicase activity"/>
    <property type="evidence" value="ECO:0007669"/>
    <property type="project" value="InterPro"/>
</dbReference>
<evidence type="ECO:0000313" key="8">
    <source>
        <dbReference type="EMBL" id="SNS49089.1"/>
    </source>
</evidence>
<dbReference type="Pfam" id="PF14520">
    <property type="entry name" value="HHH_5"/>
    <property type="match status" value="1"/>
</dbReference>
<dbReference type="InterPro" id="IPR013849">
    <property type="entry name" value="DNA_helicase_Holl-junc_RuvA_I"/>
</dbReference>
<name>A0A239EWT9_9ACTN</name>
<dbReference type="Pfam" id="PF01330">
    <property type="entry name" value="RuvA_N"/>
    <property type="match status" value="1"/>
</dbReference>
<dbReference type="Pfam" id="PF07499">
    <property type="entry name" value="RuvA_C"/>
    <property type="match status" value="1"/>
</dbReference>
<dbReference type="NCBIfam" id="TIGR00084">
    <property type="entry name" value="ruvA"/>
    <property type="match status" value="1"/>
</dbReference>
<dbReference type="GO" id="GO:0006281">
    <property type="term" value="P:DNA repair"/>
    <property type="evidence" value="ECO:0007669"/>
    <property type="project" value="UniProtKB-UniRule"/>
</dbReference>
<dbReference type="GO" id="GO:0048476">
    <property type="term" value="C:Holliday junction resolvase complex"/>
    <property type="evidence" value="ECO:0007669"/>
    <property type="project" value="UniProtKB-UniRule"/>
</dbReference>
<dbReference type="GO" id="GO:0009379">
    <property type="term" value="C:Holliday junction helicase complex"/>
    <property type="evidence" value="ECO:0007669"/>
    <property type="project" value="InterPro"/>
</dbReference>
<keyword evidence="5 6" id="KW-0234">DNA repair</keyword>
<evidence type="ECO:0000256" key="6">
    <source>
        <dbReference type="HAMAP-Rule" id="MF_00031"/>
    </source>
</evidence>
<dbReference type="Proteomes" id="UP000198373">
    <property type="component" value="Unassembled WGS sequence"/>
</dbReference>
<dbReference type="GO" id="GO:0005524">
    <property type="term" value="F:ATP binding"/>
    <property type="evidence" value="ECO:0007669"/>
    <property type="project" value="InterPro"/>
</dbReference>
<keyword evidence="4 6" id="KW-0233">DNA recombination</keyword>
<keyword evidence="9" id="KW-1185">Reference proteome</keyword>
<dbReference type="InterPro" id="IPR000085">
    <property type="entry name" value="RuvA"/>
</dbReference>
<dbReference type="Gene3D" id="2.40.50.140">
    <property type="entry name" value="Nucleic acid-binding proteins"/>
    <property type="match status" value="1"/>
</dbReference>
<comment type="subcellular location">
    <subcellularLocation>
        <location evidence="6">Cytoplasm</location>
    </subcellularLocation>
</comment>
<comment type="similarity">
    <text evidence="6">Belongs to the RuvA family.</text>
</comment>
<dbReference type="SUPFAM" id="SSF47781">
    <property type="entry name" value="RuvA domain 2-like"/>
    <property type="match status" value="1"/>
</dbReference>
<keyword evidence="8" id="KW-0347">Helicase</keyword>
<keyword evidence="8" id="KW-0378">Hydrolase</keyword>
<evidence type="ECO:0000259" key="7">
    <source>
        <dbReference type="SMART" id="SM00278"/>
    </source>
</evidence>
<feature type="region of interest" description="Domain III" evidence="6">
    <location>
        <begin position="153"/>
        <end position="213"/>
    </location>
</feature>
<dbReference type="SMART" id="SM00278">
    <property type="entry name" value="HhH1"/>
    <property type="match status" value="2"/>
</dbReference>
<dbReference type="GO" id="GO:0000400">
    <property type="term" value="F:four-way junction DNA binding"/>
    <property type="evidence" value="ECO:0007669"/>
    <property type="project" value="UniProtKB-UniRule"/>
</dbReference>
<dbReference type="GO" id="GO:0005737">
    <property type="term" value="C:cytoplasm"/>
    <property type="evidence" value="ECO:0007669"/>
    <property type="project" value="UniProtKB-SubCell"/>
</dbReference>
<comment type="subunit">
    <text evidence="6">Homotetramer. Forms an RuvA(8)-RuvB(12)-Holliday junction (HJ) complex. HJ DNA is sandwiched between 2 RuvA tetramers; dsDNA enters through RuvA and exits via RuvB. An RuvB hexamer assembles on each DNA strand where it exits the tetramer. Each RuvB hexamer is contacted by two RuvA subunits (via domain III) on 2 adjacent RuvB subunits; this complex drives branch migration. In the full resolvosome a probable DNA-RuvA(4)-RuvB(12)-RuvC(2) complex forms which resolves the HJ.</text>
</comment>
<dbReference type="RefSeq" id="WP_089305585.1">
    <property type="nucleotide sequence ID" value="NZ_FZOO01000004.1"/>
</dbReference>
<comment type="function">
    <text evidence="6">The RuvA-RuvB-RuvC complex processes Holliday junction (HJ) DNA during genetic recombination and DNA repair, while the RuvA-RuvB complex plays an important role in the rescue of blocked DNA replication forks via replication fork reversal (RFR). RuvA specifically binds to HJ cruciform DNA, conferring on it an open structure. The RuvB hexamer acts as an ATP-dependent pump, pulling dsDNA into and through the RuvAB complex. HJ branch migration allows RuvC to scan DNA until it finds its consensus sequence, where it cleaves and resolves the cruciform DNA.</text>
</comment>
<accession>A0A239EWT9</accession>
<dbReference type="HAMAP" id="MF_00031">
    <property type="entry name" value="DNA_HJ_migration_RuvA"/>
    <property type="match status" value="1"/>
</dbReference>
<dbReference type="EMBL" id="FZOO01000004">
    <property type="protein sequence ID" value="SNS49089.1"/>
    <property type="molecule type" value="Genomic_DNA"/>
</dbReference>
<evidence type="ECO:0000256" key="5">
    <source>
        <dbReference type="ARBA" id="ARBA00023204"/>
    </source>
</evidence>
<dbReference type="Gene3D" id="1.10.8.10">
    <property type="entry name" value="DNA helicase RuvA subunit, C-terminal domain"/>
    <property type="match status" value="1"/>
</dbReference>
<dbReference type="InterPro" id="IPR003583">
    <property type="entry name" value="Hlx-hairpin-Hlx_DNA-bd_motif"/>
</dbReference>
<dbReference type="Gene3D" id="1.10.150.20">
    <property type="entry name" value="5' to 3' exonuclease, C-terminal subdomain"/>
    <property type="match status" value="1"/>
</dbReference>
<dbReference type="AlphaFoldDB" id="A0A239EWT9"/>
<dbReference type="SUPFAM" id="SSF50249">
    <property type="entry name" value="Nucleic acid-binding proteins"/>
    <property type="match status" value="1"/>
</dbReference>
<gene>
    <name evidence="6" type="primary">ruvA</name>
    <name evidence="8" type="ORF">SAMN06893096_104346</name>
</gene>
<dbReference type="SUPFAM" id="SSF46929">
    <property type="entry name" value="DNA helicase RuvA subunit, C-terminal domain"/>
    <property type="match status" value="1"/>
</dbReference>
<reference evidence="9" key="1">
    <citation type="submission" date="2017-06" db="EMBL/GenBank/DDBJ databases">
        <authorList>
            <person name="Varghese N."/>
            <person name="Submissions S."/>
        </authorList>
    </citation>
    <scope>NUCLEOTIDE SEQUENCE [LARGE SCALE GENOMIC DNA]</scope>
    <source>
        <strain evidence="9">DSM 46839</strain>
    </source>
</reference>
<evidence type="ECO:0000256" key="2">
    <source>
        <dbReference type="ARBA" id="ARBA00022763"/>
    </source>
</evidence>
<keyword evidence="1 6" id="KW-0963">Cytoplasm</keyword>
<dbReference type="CDD" id="cd14332">
    <property type="entry name" value="UBA_RuvA_C"/>
    <property type="match status" value="1"/>
</dbReference>
<dbReference type="OrthoDB" id="5293449at2"/>
<dbReference type="InterPro" id="IPR010994">
    <property type="entry name" value="RuvA_2-like"/>
</dbReference>
<organism evidence="8 9">
    <name type="scientific">Geodermatophilus pulveris</name>
    <dbReference type="NCBI Taxonomy" id="1564159"/>
    <lineage>
        <taxon>Bacteria</taxon>
        <taxon>Bacillati</taxon>
        <taxon>Actinomycetota</taxon>
        <taxon>Actinomycetes</taxon>
        <taxon>Geodermatophilales</taxon>
        <taxon>Geodermatophilaceae</taxon>
        <taxon>Geodermatophilus</taxon>
    </lineage>
</organism>
<feature type="domain" description="Helix-hairpin-helix DNA-binding motif class 1" evidence="7">
    <location>
        <begin position="72"/>
        <end position="91"/>
    </location>
</feature>
<keyword evidence="2 6" id="KW-0227">DNA damage</keyword>
<comment type="domain">
    <text evidence="6">Has three domains with a flexible linker between the domains II and III and assumes an 'L' shape. Domain III is highly mobile and contacts RuvB.</text>
</comment>
<evidence type="ECO:0000256" key="3">
    <source>
        <dbReference type="ARBA" id="ARBA00023125"/>
    </source>
</evidence>
<dbReference type="InterPro" id="IPR012340">
    <property type="entry name" value="NA-bd_OB-fold"/>
</dbReference>
<dbReference type="InterPro" id="IPR011114">
    <property type="entry name" value="RuvA_C"/>
</dbReference>
<comment type="caution">
    <text evidence="6">Lacks conserved residue(s) required for the propagation of feature annotation.</text>
</comment>
<keyword evidence="8" id="KW-0547">Nucleotide-binding</keyword>
<proteinExistence type="inferred from homology"/>
<protein>
    <recommendedName>
        <fullName evidence="6">Holliday junction branch migration complex subunit RuvA</fullName>
    </recommendedName>
</protein>
<keyword evidence="8" id="KW-0067">ATP-binding</keyword>